<sequence>MILKDNSPKVADQCGSIPSSSSDGEEEALNFIADSSDRVYWPPRENTAFIAPWCRRKYALSLRGLHEELLDLYAWLKPSPLEKALRLRVFERVREVLQRIWPAAKIGVFGSLYTSLFLPTSDIDVVIESDLVSEEPPLWKTAVALKESGITESISVLDKAFVPIVKMVDKDTKIYLDISFNTVQGVRSAKFIEDMKMRYPVLEPLVLVLKQFLMQRQLNQVFTGGLSSYGLILMLISFLQLHPSYDYSYKGITEVNMGVLLLNFLQLYGQEFNYMKTALRIHSGGAYVCKDEILVQMNRPSNSMLCIEDPLQPGNDIGRCSHNIQLVRQAFEHAFFTLCAVFVRPREYSAIWRARYHGSLLSLILHISPRMIRYRNWLKGRVLSDELSMPIESLSTMASHSSNSSQTEIKVEEYLENFVHLHRGEDTLTWSIKIYPKGNGENNKDFVFLCLNRVVSNTNAPCKNGKIGFKSRFILRTSEMKEIEMRIHPNPSHSDYVSYIKRDVLFPQILPNDSIIVNVEIDVAVETVTTTLEEMLTSNSEQQLTEDYLKMLKDNVLTDFTIKVSEREIRVHRAILAARSPVFAAMLRHEDTNEAKTGVMVIEDLEYDTVTEMLNFIYCGRCLRDVNEFAFASDLLIAADKYRLEELKSHCEKALIQALTFENVCELLIISDIYSAPRLRHRAVEFIIQHPRNITSTPGWDNVVKQHHDLVTDIVRHFDKSSDRGNS</sequence>
<feature type="domain" description="BTB" evidence="8">
    <location>
        <begin position="558"/>
        <end position="621"/>
    </location>
</feature>
<dbReference type="EC" id="2.7.7.19" evidence="3"/>
<dbReference type="STRING" id="6277.A0A498S2S1"/>
<organism evidence="10 11">
    <name type="scientific">Acanthocheilonema viteae</name>
    <name type="common">Filarial nematode worm</name>
    <name type="synonym">Dipetalonema viteae</name>
    <dbReference type="NCBI Taxonomy" id="6277"/>
    <lineage>
        <taxon>Eukaryota</taxon>
        <taxon>Metazoa</taxon>
        <taxon>Ecdysozoa</taxon>
        <taxon>Nematoda</taxon>
        <taxon>Chromadorea</taxon>
        <taxon>Rhabditida</taxon>
        <taxon>Spirurina</taxon>
        <taxon>Spiruromorpha</taxon>
        <taxon>Filarioidea</taxon>
        <taxon>Onchocercidae</taxon>
        <taxon>Acanthocheilonema</taxon>
    </lineage>
</organism>
<dbReference type="Pfam" id="PF00651">
    <property type="entry name" value="BTB"/>
    <property type="match status" value="1"/>
</dbReference>
<dbReference type="CDD" id="cd05402">
    <property type="entry name" value="NT_PAP_TUTase"/>
    <property type="match status" value="1"/>
</dbReference>
<dbReference type="SUPFAM" id="SSF81301">
    <property type="entry name" value="Nucleotidyltransferase"/>
    <property type="match status" value="1"/>
</dbReference>
<keyword evidence="11" id="KW-1185">Reference proteome</keyword>
<dbReference type="SUPFAM" id="SSF54695">
    <property type="entry name" value="POZ domain"/>
    <property type="match status" value="1"/>
</dbReference>
<reference evidence="10 11" key="1">
    <citation type="submission" date="2018-08" db="EMBL/GenBank/DDBJ databases">
        <authorList>
            <person name="Laetsch R D."/>
            <person name="Stevens L."/>
            <person name="Kumar S."/>
            <person name="Blaxter L. M."/>
        </authorList>
    </citation>
    <scope>NUCLEOTIDE SEQUENCE [LARGE SCALE GENOMIC DNA]</scope>
</reference>
<dbReference type="FunFam" id="3.30.710.10:FF:000159">
    <property type="entry name" value="Speckle-type POZ protein B"/>
    <property type="match status" value="1"/>
</dbReference>
<keyword evidence="5" id="KW-0479">Metal-binding</keyword>
<dbReference type="CDD" id="cd00121">
    <property type="entry name" value="MATH"/>
    <property type="match status" value="1"/>
</dbReference>
<dbReference type="GO" id="GO:0031499">
    <property type="term" value="C:TRAMP complex"/>
    <property type="evidence" value="ECO:0007669"/>
    <property type="project" value="TreeGrafter"/>
</dbReference>
<dbReference type="Gene3D" id="1.25.40.420">
    <property type="match status" value="1"/>
</dbReference>
<proteinExistence type="inferred from homology"/>
<dbReference type="PROSITE" id="PS50144">
    <property type="entry name" value="MATH"/>
    <property type="match status" value="1"/>
</dbReference>
<keyword evidence="6" id="KW-0460">Magnesium</keyword>
<dbReference type="AlphaFoldDB" id="A0A498S2S1"/>
<dbReference type="InterPro" id="IPR054708">
    <property type="entry name" value="MTPAP-like_central"/>
</dbReference>
<feature type="region of interest" description="Disordered" evidence="7">
    <location>
        <begin position="1"/>
        <end position="25"/>
    </location>
</feature>
<evidence type="ECO:0000256" key="3">
    <source>
        <dbReference type="ARBA" id="ARBA00012388"/>
    </source>
</evidence>
<name>A0A498S2S1_ACAVI</name>
<dbReference type="Gene3D" id="3.30.710.10">
    <property type="entry name" value="Potassium Channel Kv1.1, Chain A"/>
    <property type="match status" value="1"/>
</dbReference>
<dbReference type="InterPro" id="IPR008974">
    <property type="entry name" value="TRAF-like"/>
</dbReference>
<dbReference type="SMART" id="SM00225">
    <property type="entry name" value="BTB"/>
    <property type="match status" value="1"/>
</dbReference>
<gene>
    <name evidence="10" type="ORF">NAV_LOCUS574</name>
</gene>
<dbReference type="InterPro" id="IPR000210">
    <property type="entry name" value="BTB/POZ_dom"/>
</dbReference>
<dbReference type="InterPro" id="IPR043519">
    <property type="entry name" value="NT_sf"/>
</dbReference>
<dbReference type="PROSITE" id="PS50097">
    <property type="entry name" value="BTB"/>
    <property type="match status" value="1"/>
</dbReference>
<evidence type="ECO:0000256" key="6">
    <source>
        <dbReference type="ARBA" id="ARBA00022842"/>
    </source>
</evidence>
<dbReference type="Gene3D" id="2.60.210.10">
    <property type="entry name" value="Apoptosis, Tumor Necrosis Factor Receptor Associated Protein 2, Chain A"/>
    <property type="match status" value="1"/>
</dbReference>
<dbReference type="Pfam" id="PF03828">
    <property type="entry name" value="PAP_assoc"/>
    <property type="match status" value="1"/>
</dbReference>
<evidence type="ECO:0000256" key="4">
    <source>
        <dbReference type="ARBA" id="ARBA00022679"/>
    </source>
</evidence>
<dbReference type="Gene3D" id="3.30.460.10">
    <property type="entry name" value="Beta Polymerase, domain 2"/>
    <property type="match status" value="1"/>
</dbReference>
<dbReference type="InterPro" id="IPR045862">
    <property type="entry name" value="Trf4-like"/>
</dbReference>
<dbReference type="InterPro" id="IPR002083">
    <property type="entry name" value="MATH/TRAF_dom"/>
</dbReference>
<comment type="similarity">
    <text evidence="2">Belongs to the DNA polymerase type-B-like family.</text>
</comment>
<dbReference type="InterPro" id="IPR011333">
    <property type="entry name" value="SKP1/BTB/POZ_sf"/>
</dbReference>
<evidence type="ECO:0000259" key="9">
    <source>
        <dbReference type="PROSITE" id="PS50144"/>
    </source>
</evidence>
<evidence type="ECO:0000256" key="2">
    <source>
        <dbReference type="ARBA" id="ARBA00008593"/>
    </source>
</evidence>
<dbReference type="GO" id="GO:0031123">
    <property type="term" value="P:RNA 3'-end processing"/>
    <property type="evidence" value="ECO:0007669"/>
    <property type="project" value="TreeGrafter"/>
</dbReference>
<dbReference type="PANTHER" id="PTHR23092:SF15">
    <property type="entry name" value="INACTIVE NON-CANONICAL POLY(A) RNA POLYMERASE PROTEIN TRF4-2-RELATED"/>
    <property type="match status" value="1"/>
</dbReference>
<dbReference type="Gene3D" id="1.10.1410.10">
    <property type="match status" value="1"/>
</dbReference>
<dbReference type="GO" id="GO:0046872">
    <property type="term" value="F:metal ion binding"/>
    <property type="evidence" value="ECO:0007669"/>
    <property type="project" value="UniProtKB-KW"/>
</dbReference>
<dbReference type="GO" id="GO:1990817">
    <property type="term" value="F:poly(A) RNA polymerase activity"/>
    <property type="evidence" value="ECO:0007669"/>
    <property type="project" value="UniProtKB-EC"/>
</dbReference>
<dbReference type="GO" id="GO:0003729">
    <property type="term" value="F:mRNA binding"/>
    <property type="evidence" value="ECO:0007669"/>
    <property type="project" value="TreeGrafter"/>
</dbReference>
<dbReference type="Pfam" id="PF22600">
    <property type="entry name" value="MTPAP-like_central"/>
    <property type="match status" value="1"/>
</dbReference>
<dbReference type="PANTHER" id="PTHR23092">
    <property type="entry name" value="POLY(A) RNA POLYMERASE"/>
    <property type="match status" value="1"/>
</dbReference>
<evidence type="ECO:0000259" key="8">
    <source>
        <dbReference type="PROSITE" id="PS50097"/>
    </source>
</evidence>
<dbReference type="Proteomes" id="UP000276991">
    <property type="component" value="Unassembled WGS sequence"/>
</dbReference>
<comment type="cofactor">
    <cofactor evidence="1">
        <name>Mn(2+)</name>
        <dbReference type="ChEBI" id="CHEBI:29035"/>
    </cofactor>
</comment>
<dbReference type="GO" id="GO:0043634">
    <property type="term" value="P:polyadenylation-dependent ncRNA catabolic process"/>
    <property type="evidence" value="ECO:0007669"/>
    <property type="project" value="TreeGrafter"/>
</dbReference>
<dbReference type="FunFam" id="1.10.1410.10:FF:000003">
    <property type="entry name" value="non-canonical poly(A) RNA polymerase PAPD7"/>
    <property type="match status" value="1"/>
</dbReference>
<dbReference type="EMBL" id="UPTC01000037">
    <property type="protein sequence ID" value="VBB25744.1"/>
    <property type="molecule type" value="Genomic_DNA"/>
</dbReference>
<evidence type="ECO:0000313" key="11">
    <source>
        <dbReference type="Proteomes" id="UP000276991"/>
    </source>
</evidence>
<evidence type="ECO:0000313" key="10">
    <source>
        <dbReference type="EMBL" id="VBB25744.1"/>
    </source>
</evidence>
<evidence type="ECO:0000256" key="5">
    <source>
        <dbReference type="ARBA" id="ARBA00022723"/>
    </source>
</evidence>
<feature type="domain" description="MATH" evidence="9">
    <location>
        <begin position="384"/>
        <end position="521"/>
    </location>
</feature>
<dbReference type="FunFam" id="3.30.460.10:FF:000006">
    <property type="entry name" value="non-canonical poly(A) RNA polymerase PAPD5"/>
    <property type="match status" value="1"/>
</dbReference>
<dbReference type="InterPro" id="IPR002058">
    <property type="entry name" value="PAP_assoc"/>
</dbReference>
<protein>
    <recommendedName>
        <fullName evidence="3">polynucleotide adenylyltransferase</fullName>
        <ecNumber evidence="3">2.7.7.19</ecNumber>
    </recommendedName>
</protein>
<keyword evidence="4" id="KW-0808">Transferase</keyword>
<dbReference type="GO" id="GO:0005730">
    <property type="term" value="C:nucleolus"/>
    <property type="evidence" value="ECO:0007669"/>
    <property type="project" value="TreeGrafter"/>
</dbReference>
<accession>A0A498S2S1</accession>
<evidence type="ECO:0000256" key="7">
    <source>
        <dbReference type="SAM" id="MobiDB-lite"/>
    </source>
</evidence>
<dbReference type="SUPFAM" id="SSF49599">
    <property type="entry name" value="TRAF domain-like"/>
    <property type="match status" value="1"/>
</dbReference>
<dbReference type="OrthoDB" id="6359816at2759"/>
<dbReference type="SUPFAM" id="SSF81631">
    <property type="entry name" value="PAP/OAS1 substrate-binding domain"/>
    <property type="match status" value="1"/>
</dbReference>
<evidence type="ECO:0000256" key="1">
    <source>
        <dbReference type="ARBA" id="ARBA00001936"/>
    </source>
</evidence>